<proteinExistence type="inferred from homology"/>
<organism evidence="13 14">
    <name type="scientific">Trichinella nativa</name>
    <dbReference type="NCBI Taxonomy" id="6335"/>
    <lineage>
        <taxon>Eukaryota</taxon>
        <taxon>Metazoa</taxon>
        <taxon>Ecdysozoa</taxon>
        <taxon>Nematoda</taxon>
        <taxon>Enoplea</taxon>
        <taxon>Dorylaimia</taxon>
        <taxon>Trichinellida</taxon>
        <taxon>Trichinellidae</taxon>
        <taxon>Trichinella</taxon>
    </lineage>
</organism>
<dbReference type="GO" id="GO:0006516">
    <property type="term" value="P:glycoprotein catabolic process"/>
    <property type="evidence" value="ECO:0007669"/>
    <property type="project" value="TreeGrafter"/>
</dbReference>
<name>A0A1Y3EKZ0_9BILA</name>
<comment type="subcellular location">
    <subcellularLocation>
        <location evidence="2">Lysosome</location>
    </subcellularLocation>
</comment>
<dbReference type="Gene3D" id="2.60.120.260">
    <property type="entry name" value="Galactose-binding domain-like"/>
    <property type="match status" value="1"/>
</dbReference>
<evidence type="ECO:0000313" key="13">
    <source>
        <dbReference type="EMBL" id="OUC45842.1"/>
    </source>
</evidence>
<dbReference type="GO" id="GO:0004567">
    <property type="term" value="F:beta-mannosidase activity"/>
    <property type="evidence" value="ECO:0007669"/>
    <property type="project" value="UniProtKB-EC"/>
</dbReference>
<evidence type="ECO:0000256" key="5">
    <source>
        <dbReference type="ARBA" id="ARBA00022729"/>
    </source>
</evidence>
<evidence type="ECO:0000256" key="2">
    <source>
        <dbReference type="ARBA" id="ARBA00004371"/>
    </source>
</evidence>
<dbReference type="SUPFAM" id="SSF51445">
    <property type="entry name" value="(Trans)glycosidases"/>
    <property type="match status" value="1"/>
</dbReference>
<evidence type="ECO:0000256" key="9">
    <source>
        <dbReference type="ARBA" id="ARBA00023295"/>
    </source>
</evidence>
<dbReference type="Gene3D" id="2.60.40.10">
    <property type="entry name" value="Immunoglobulins"/>
    <property type="match status" value="1"/>
</dbReference>
<dbReference type="SUPFAM" id="SSF49785">
    <property type="entry name" value="Galactose-binding domain-like"/>
    <property type="match status" value="1"/>
</dbReference>
<dbReference type="InterPro" id="IPR013783">
    <property type="entry name" value="Ig-like_fold"/>
</dbReference>
<dbReference type="EC" id="3.2.1.25" evidence="4"/>
<feature type="chain" id="PRO_5010993318" description="beta-mannosidase" evidence="11">
    <location>
        <begin position="22"/>
        <end position="481"/>
    </location>
</feature>
<evidence type="ECO:0000313" key="14">
    <source>
        <dbReference type="Proteomes" id="UP000243006"/>
    </source>
</evidence>
<dbReference type="InterPro" id="IPR017853">
    <property type="entry name" value="GH"/>
</dbReference>
<evidence type="ECO:0000256" key="4">
    <source>
        <dbReference type="ARBA" id="ARBA00012754"/>
    </source>
</evidence>
<dbReference type="SUPFAM" id="SSF49303">
    <property type="entry name" value="beta-Galactosidase/glucuronidase domain"/>
    <property type="match status" value="1"/>
</dbReference>
<comment type="catalytic activity">
    <reaction evidence="1">
        <text>Hydrolysis of terminal, non-reducing beta-D-mannose residues in beta-D-mannosides.</text>
        <dbReference type="EC" id="3.2.1.25"/>
    </reaction>
</comment>
<dbReference type="PANTHER" id="PTHR43730">
    <property type="entry name" value="BETA-MANNOSIDASE"/>
    <property type="match status" value="1"/>
</dbReference>
<feature type="domain" description="Beta-mannosidase-like galactose-binding" evidence="12">
    <location>
        <begin position="55"/>
        <end position="229"/>
    </location>
</feature>
<dbReference type="Gene3D" id="3.20.20.80">
    <property type="entry name" value="Glycosidases"/>
    <property type="match status" value="1"/>
</dbReference>
<keyword evidence="9" id="KW-0326">Glycosidase</keyword>
<dbReference type="EMBL" id="LVZM01008244">
    <property type="protein sequence ID" value="OUC45842.1"/>
    <property type="molecule type" value="Genomic_DNA"/>
</dbReference>
<evidence type="ECO:0000259" key="12">
    <source>
        <dbReference type="Pfam" id="PF22666"/>
    </source>
</evidence>
<evidence type="ECO:0000256" key="6">
    <source>
        <dbReference type="ARBA" id="ARBA00022801"/>
    </source>
</evidence>
<evidence type="ECO:0000256" key="11">
    <source>
        <dbReference type="SAM" id="SignalP"/>
    </source>
</evidence>
<keyword evidence="8" id="KW-0458">Lysosome</keyword>
<evidence type="ECO:0000256" key="8">
    <source>
        <dbReference type="ARBA" id="ARBA00023228"/>
    </source>
</evidence>
<comment type="similarity">
    <text evidence="3">Belongs to the glycosyl hydrolase 2 family.</text>
</comment>
<keyword evidence="5 11" id="KW-0732">Signal</keyword>
<dbReference type="FunFam" id="2.60.120.260:FF:000060">
    <property type="entry name" value="Probable beta-mannosidase"/>
    <property type="match status" value="1"/>
</dbReference>
<dbReference type="InterPro" id="IPR008979">
    <property type="entry name" value="Galactose-bd-like_sf"/>
</dbReference>
<gene>
    <name evidence="13" type="ORF">D917_01746</name>
</gene>
<feature type="signal peptide" evidence="11">
    <location>
        <begin position="1"/>
        <end position="21"/>
    </location>
</feature>
<comment type="caution">
    <text evidence="13">The sequence shown here is derived from an EMBL/GenBank/DDBJ whole genome shotgun (WGS) entry which is preliminary data.</text>
</comment>
<sequence length="481" mass="55088">MNGAWLLVSVLLLLYVSFSSVINLIDLFGANFDQSSTDLSASTGVQRFNISNLHWQVRNENDSISFNATIPGNIYTDLFNAGYIDDPYLYNHDVSQRWVAYQNWIYEVNVTLPLIENMVCLVFYGLDTFATVVINGIPLGHADNMHLAYPFCVRNFNDKQFHLSVAFTSPVVKASELATTFKRDFGYSVPPDCPQLLQNGECHANFVRKMSVSFSWDWAPAFPGVGIWKEASVWTVRGCAIWQFAVSPVLDEDDVRLWWPTGHGDQPLYTVRGAVVGSNWQDSRSVRTAFRHVELVQRDLVKGKSFEFFVNGVSVFLKGANWVPADSFLHRVTPQRLQFLFDSILQANMNCLRVWGGGVYESDLFYEMADRYGILIWQDIMFAVSFYPADEDFLNRVKTEVKYQIFRLMHHPSIFVWSANNEIELALAKRWYPTTVSYSTFRADYMRLVWDTIYKVVNETDFSARPFILSSPSNGINTTAR</sequence>
<keyword evidence="6" id="KW-0378">Hydrolase</keyword>
<evidence type="ECO:0000256" key="10">
    <source>
        <dbReference type="ARBA" id="ARBA00033445"/>
    </source>
</evidence>
<keyword evidence="7" id="KW-0325">Glycoprotein</keyword>
<dbReference type="InterPro" id="IPR036156">
    <property type="entry name" value="Beta-gal/glucu_dom_sf"/>
</dbReference>
<evidence type="ECO:0000256" key="3">
    <source>
        <dbReference type="ARBA" id="ARBA00007401"/>
    </source>
</evidence>
<dbReference type="InterPro" id="IPR050887">
    <property type="entry name" value="Beta-mannosidase_GH2"/>
</dbReference>
<evidence type="ECO:0000256" key="7">
    <source>
        <dbReference type="ARBA" id="ARBA00023180"/>
    </source>
</evidence>
<dbReference type="PANTHER" id="PTHR43730:SF1">
    <property type="entry name" value="BETA-MANNOSIDASE"/>
    <property type="match status" value="1"/>
</dbReference>
<dbReference type="Proteomes" id="UP000243006">
    <property type="component" value="Unassembled WGS sequence"/>
</dbReference>
<dbReference type="Pfam" id="PF22666">
    <property type="entry name" value="Glyco_hydro_2_N2"/>
    <property type="match status" value="1"/>
</dbReference>
<protein>
    <recommendedName>
        <fullName evidence="4">beta-mannosidase</fullName>
        <ecNumber evidence="4">3.2.1.25</ecNumber>
    </recommendedName>
    <alternativeName>
        <fullName evidence="10">Mannanase</fullName>
    </alternativeName>
</protein>
<dbReference type="AlphaFoldDB" id="A0A1Y3EKZ0"/>
<evidence type="ECO:0000256" key="1">
    <source>
        <dbReference type="ARBA" id="ARBA00000829"/>
    </source>
</evidence>
<reference evidence="13 14" key="1">
    <citation type="submission" date="2015-04" db="EMBL/GenBank/DDBJ databases">
        <title>Draft genome of the roundworm Trichinella nativa.</title>
        <authorList>
            <person name="Mitreva M."/>
        </authorList>
    </citation>
    <scope>NUCLEOTIDE SEQUENCE [LARGE SCALE GENOMIC DNA]</scope>
    <source>
        <strain evidence="13 14">ISS45</strain>
    </source>
</reference>
<dbReference type="InterPro" id="IPR054593">
    <property type="entry name" value="Beta-mannosidase-like_N2"/>
</dbReference>
<dbReference type="GO" id="GO:0005764">
    <property type="term" value="C:lysosome"/>
    <property type="evidence" value="ECO:0007669"/>
    <property type="project" value="UniProtKB-SubCell"/>
</dbReference>
<accession>A0A1Y3EKZ0</accession>